<dbReference type="InterPro" id="IPR029472">
    <property type="entry name" value="Copia-like_N"/>
</dbReference>
<dbReference type="CDD" id="cd09272">
    <property type="entry name" value="RNase_HI_RT_Ty1"/>
    <property type="match status" value="1"/>
</dbReference>
<dbReference type="SUPFAM" id="SSF53098">
    <property type="entry name" value="Ribonuclease H-like"/>
    <property type="match status" value="1"/>
</dbReference>
<feature type="compositionally biased region" description="Basic and acidic residues" evidence="5">
    <location>
        <begin position="248"/>
        <end position="260"/>
    </location>
</feature>
<dbReference type="InterPro" id="IPR057670">
    <property type="entry name" value="SH3_retrovirus"/>
</dbReference>
<feature type="compositionally biased region" description="Pro residues" evidence="5">
    <location>
        <begin position="909"/>
        <end position="924"/>
    </location>
</feature>
<dbReference type="InterPro" id="IPR025724">
    <property type="entry name" value="GAG-pre-integrase_dom"/>
</dbReference>
<dbReference type="InterPro" id="IPR043502">
    <property type="entry name" value="DNA/RNA_pol_sf"/>
</dbReference>
<dbReference type="Pfam" id="PF13976">
    <property type="entry name" value="gag_pre-integrs"/>
    <property type="match status" value="1"/>
</dbReference>
<feature type="compositionally biased region" description="Polar residues" evidence="5">
    <location>
        <begin position="856"/>
        <end position="881"/>
    </location>
</feature>
<keyword evidence="2" id="KW-0479">Metal-binding</keyword>
<dbReference type="GO" id="GO:0004190">
    <property type="term" value="F:aspartic-type endopeptidase activity"/>
    <property type="evidence" value="ECO:0007669"/>
    <property type="project" value="UniProtKB-KW"/>
</dbReference>
<name>A0A438HA97_VITVI</name>
<feature type="compositionally biased region" description="Polar residues" evidence="5">
    <location>
        <begin position="262"/>
        <end position="279"/>
    </location>
</feature>
<keyword evidence="4" id="KW-0378">Hydrolase</keyword>
<organism evidence="8 9">
    <name type="scientific">Vitis vinifera</name>
    <name type="common">Grape</name>
    <dbReference type="NCBI Taxonomy" id="29760"/>
    <lineage>
        <taxon>Eukaryota</taxon>
        <taxon>Viridiplantae</taxon>
        <taxon>Streptophyta</taxon>
        <taxon>Embryophyta</taxon>
        <taxon>Tracheophyta</taxon>
        <taxon>Spermatophyta</taxon>
        <taxon>Magnoliopsida</taxon>
        <taxon>eudicotyledons</taxon>
        <taxon>Gunneridae</taxon>
        <taxon>Pentapetalae</taxon>
        <taxon>rosids</taxon>
        <taxon>Vitales</taxon>
        <taxon>Vitaceae</taxon>
        <taxon>Viteae</taxon>
        <taxon>Vitis</taxon>
    </lineage>
</organism>
<evidence type="ECO:0000256" key="2">
    <source>
        <dbReference type="ARBA" id="ARBA00022723"/>
    </source>
</evidence>
<evidence type="ECO:0000313" key="9">
    <source>
        <dbReference type="Proteomes" id="UP000288805"/>
    </source>
</evidence>
<dbReference type="InterPro" id="IPR005162">
    <property type="entry name" value="Retrotrans_gag_dom"/>
</dbReference>
<keyword evidence="6" id="KW-0812">Transmembrane</keyword>
<dbReference type="InterPro" id="IPR039537">
    <property type="entry name" value="Retrotran_Ty1/copia-like"/>
</dbReference>
<evidence type="ECO:0000259" key="7">
    <source>
        <dbReference type="PROSITE" id="PS50994"/>
    </source>
</evidence>
<keyword evidence="6" id="KW-1133">Transmembrane helix</keyword>
<gene>
    <name evidence="8" type="primary">POLX_2159</name>
    <name evidence="8" type="ORF">CK203_038131</name>
</gene>
<evidence type="ECO:0000256" key="1">
    <source>
        <dbReference type="ARBA" id="ARBA00022670"/>
    </source>
</evidence>
<dbReference type="PANTHER" id="PTHR42648">
    <property type="entry name" value="TRANSPOSASE, PUTATIVE-RELATED"/>
    <property type="match status" value="1"/>
</dbReference>
<dbReference type="InterPro" id="IPR054722">
    <property type="entry name" value="PolX-like_BBD"/>
</dbReference>
<dbReference type="InterPro" id="IPR001584">
    <property type="entry name" value="Integrase_cat-core"/>
</dbReference>
<dbReference type="EMBL" id="QGNW01000254">
    <property type="protein sequence ID" value="RVW81378.1"/>
    <property type="molecule type" value="Genomic_DNA"/>
</dbReference>
<dbReference type="SUPFAM" id="SSF56672">
    <property type="entry name" value="DNA/RNA polymerases"/>
    <property type="match status" value="1"/>
</dbReference>
<dbReference type="GO" id="GO:0006508">
    <property type="term" value="P:proteolysis"/>
    <property type="evidence" value="ECO:0007669"/>
    <property type="project" value="UniProtKB-KW"/>
</dbReference>
<keyword evidence="1" id="KW-0645">Protease</keyword>
<feature type="transmembrane region" description="Helical" evidence="6">
    <location>
        <begin position="1507"/>
        <end position="1528"/>
    </location>
</feature>
<reference evidence="8 9" key="1">
    <citation type="journal article" date="2018" name="PLoS Genet.">
        <title>Population sequencing reveals clonal diversity and ancestral inbreeding in the grapevine cultivar Chardonnay.</title>
        <authorList>
            <person name="Roach M.J."/>
            <person name="Johnson D.L."/>
            <person name="Bohlmann J."/>
            <person name="van Vuuren H.J."/>
            <person name="Jones S.J."/>
            <person name="Pretorius I.S."/>
            <person name="Schmidt S.A."/>
            <person name="Borneman A.R."/>
        </authorList>
    </citation>
    <scope>NUCLEOTIDE SEQUENCE [LARGE SCALE GENOMIC DNA]</scope>
    <source>
        <strain evidence="9">cv. Chardonnay</strain>
        <tissue evidence="8">Leaf</tissue>
    </source>
</reference>
<dbReference type="Proteomes" id="UP000288805">
    <property type="component" value="Unassembled WGS sequence"/>
</dbReference>
<dbReference type="GO" id="GO:0003676">
    <property type="term" value="F:nucleic acid binding"/>
    <property type="evidence" value="ECO:0007669"/>
    <property type="project" value="InterPro"/>
</dbReference>
<evidence type="ECO:0000256" key="3">
    <source>
        <dbReference type="ARBA" id="ARBA00022750"/>
    </source>
</evidence>
<dbReference type="PROSITE" id="PS50994">
    <property type="entry name" value="INTEGRASE"/>
    <property type="match status" value="1"/>
</dbReference>
<proteinExistence type="predicted"/>
<evidence type="ECO:0000256" key="5">
    <source>
        <dbReference type="SAM" id="MobiDB-lite"/>
    </source>
</evidence>
<dbReference type="Pfam" id="PF07727">
    <property type="entry name" value="RVT_2"/>
    <property type="match status" value="1"/>
</dbReference>
<dbReference type="Pfam" id="PF22936">
    <property type="entry name" value="Pol_BBD"/>
    <property type="match status" value="1"/>
</dbReference>
<dbReference type="InterPro" id="IPR012337">
    <property type="entry name" value="RNaseH-like_sf"/>
</dbReference>
<dbReference type="Pfam" id="PF25597">
    <property type="entry name" value="SH3_retrovirus"/>
    <property type="match status" value="1"/>
</dbReference>
<accession>A0A438HA97</accession>
<evidence type="ECO:0000256" key="4">
    <source>
        <dbReference type="ARBA" id="ARBA00022801"/>
    </source>
</evidence>
<dbReference type="GO" id="GO:0046872">
    <property type="term" value="F:metal ion binding"/>
    <property type="evidence" value="ECO:0007669"/>
    <property type="project" value="UniProtKB-KW"/>
</dbReference>
<dbReference type="Pfam" id="PF14244">
    <property type="entry name" value="Retrotran_gag_3"/>
    <property type="match status" value="1"/>
</dbReference>
<protein>
    <submittedName>
        <fullName evidence="8">Retrovirus-related Pol polyprotein from transposon TNT 1-94</fullName>
    </submittedName>
</protein>
<dbReference type="Pfam" id="PF00665">
    <property type="entry name" value="rve"/>
    <property type="match status" value="1"/>
</dbReference>
<comment type="caution">
    <text evidence="8">The sequence shown here is derived from an EMBL/GenBank/DDBJ whole genome shotgun (WGS) entry which is preliminary data.</text>
</comment>
<dbReference type="PANTHER" id="PTHR42648:SF31">
    <property type="entry name" value="RNA-DIRECTED DNA POLYMERASE"/>
    <property type="match status" value="1"/>
</dbReference>
<keyword evidence="6" id="KW-0472">Membrane</keyword>
<feature type="region of interest" description="Disordered" evidence="5">
    <location>
        <begin position="235"/>
        <end position="299"/>
    </location>
</feature>
<feature type="domain" description="Integrase catalytic" evidence="7">
    <location>
        <begin position="587"/>
        <end position="751"/>
    </location>
</feature>
<keyword evidence="3" id="KW-0064">Aspartyl protease</keyword>
<dbReference type="InterPro" id="IPR013103">
    <property type="entry name" value="RVT_2"/>
</dbReference>
<sequence length="1573" mass="176445">MAKSEIPTNFSKADLSNPYFTHHSDHPGLVLISKSLNGDNYSAWKRAMILALNSKNKLGFVNGSIKAPSEEIDPEGYATWSRCNDMVHSWIVNTLNPEIADSVIYYSTAHEVWEDLYKRFSQSNAPRIFEIQRDIVCLRQEQLSVSAYYTKLKGLWDELASYNAAAHGAQQDQQKLMQFLMGLNESYSAIRGQILLMNPLPSVRQAYSSISQEEKQRLLTTTNAAAESAASAAMAVRSNGKSSTTWKDGIDRSNTRRMEPTNRPSGSQNFRENRSSQGQDGRPFFDQDRRRMGSGRGRPQCSYCGDMGHWVQKCFQLHGYPPDHPKARMNLGSNSNRNKSFSAANQVSEADEGKPAVALLEAQLKQILSLLNNQDENSSSKVNAVTKPGLSKVASRNWIIDSGATDHITSSSKLLHKDKNCSLPPVLLPSGEKVNIVTKGTLPLNSVYYLHDVLSVPTFKVDLISVSRLTRGLNCSVTFFPYWCILQDLATRRTIGLGKQRDGLYYLVALATEKSLTNHSSSTNQPACNLAISSTDLWHSRLGHVSPSRLSFIAKNFLNFSVQSNNACPICPLAKQSRLPFGTSAISSTKPFEIIHCDIWGRYRHPSLFGAHYFLTIVDDYTRFTWIFLMRHKDEAQSLLKRFFSYVFTQFEFLIKTFRSDNGREFTSLRSFFQDNGVIFQHSCVYTPQQNGVVERKHRHILQVARALKFHAQVPTQFWGECALTAVHIINRLPSSILSFKTPFELFYSKPPSYSHLRVFGCLAYATNVHTSHKFDYRAMPSIFIGYPVGQKAYKLFDLSTKKVFTSRDVKFHEDIFPYVSLKPNSTLPSLTHNSGPIPLVAHDISSSFDSTSHALSPLLSNHTSTPSPTTENDDFSSPSRPSELIIEPSSQIDPNPSPSPSTTLVSPSPGPPFASIPSAPPAETPIFSPETHSPKPATPLRRSSRHIAPPIKLHDYVCSHVSSNQSSSLIPGPTKGTRYPLANYVSYHRYKPAYRSFVAQHSAVTEPRSYSEAAAHPEWQKAMRSELQALQANVTWSLTPLPAGKTPIGCRWVYKIKHRSDGSIERYKARLVAKGFTQLEGVDYQDTFSPTAKIISVRCLLALAAARGWSIHQMDVNNAFLYDDLHEEIYMSPPLGLRRQGEENLVCRLHKSLYGLKQASRQWFAKFSEAIQSAGYAQSRADYSLFTRKQGKSFTALLIYVDDILITGNDPVSASKNGIFISQRKYALEIIEDAGLLGVAPIDTPMERGLKLSDKSDLLKDQGRYRRLVGRLIYLTVSRPDITYAVHVLSRFMHQLRKAHMEAAFRVVRYLKNAPGCPLTRRSTTSYCVFLGPSLISWRSKRQKTVSLSSAEAEYRAMTGACCELTWLRYLLKDLGVLHKEPALLYCDNKAALHIATNPVFHERTRHIEMDCHYIRDKIQDGSIITRHVSSAHQLADILTKPLGKEFFAPMILAEWMDTRSQPTKVLDSVVIPAKGIRTGCSDAPSDGFVSHVPEVLFLSLMVRRYFMFVMMTFGGSMVIATLLAAVRNRGDETWAMAGCCDSVPDGKSALCVLYRKIRMRLTRMTMRATCH</sequence>
<dbReference type="Pfam" id="PF03732">
    <property type="entry name" value="Retrotrans_gag"/>
    <property type="match status" value="1"/>
</dbReference>
<evidence type="ECO:0000313" key="8">
    <source>
        <dbReference type="EMBL" id="RVW81378.1"/>
    </source>
</evidence>
<dbReference type="InterPro" id="IPR036397">
    <property type="entry name" value="RNaseH_sf"/>
</dbReference>
<evidence type="ECO:0000256" key="6">
    <source>
        <dbReference type="SAM" id="Phobius"/>
    </source>
</evidence>
<dbReference type="GO" id="GO:0015074">
    <property type="term" value="P:DNA integration"/>
    <property type="evidence" value="ECO:0007669"/>
    <property type="project" value="InterPro"/>
</dbReference>
<feature type="region of interest" description="Disordered" evidence="5">
    <location>
        <begin position="856"/>
        <end position="943"/>
    </location>
</feature>
<dbReference type="Gene3D" id="3.30.420.10">
    <property type="entry name" value="Ribonuclease H-like superfamily/Ribonuclease H"/>
    <property type="match status" value="1"/>
</dbReference>